<sequence>MLPSLRQLRFLVALADERHVGRAAEACHVSQSTLSAGLKELEATLGVGVAERTKRSVTMTPVGEQLAERARGVLTATHDLVDLASRQAGTLRGDLRLGTIPTIGPYLIPHAMPALRRDHPDLRLYLREELTESLIEGLAAGRLDAILIALPYETGDLATATLFEDSYTLAAPRAHPLAGREQVSGADLREHSLLLLERGHCLHRHALSAFPEVLPREDDSFAATSLSTLLAMVEMGLGLTLLPQLAHDAGAARSHEIALVPLRGACPRRVVLAWRRTSPRQPEFEALAEVFRAARARLAADADRPADAGDAGEDAHACVPAAAR</sequence>
<dbReference type="SUPFAM" id="SSF46785">
    <property type="entry name" value="Winged helix' DNA-binding domain"/>
    <property type="match status" value="1"/>
</dbReference>
<evidence type="ECO:0000256" key="1">
    <source>
        <dbReference type="ARBA" id="ARBA00009437"/>
    </source>
</evidence>
<dbReference type="Proteomes" id="UP000199415">
    <property type="component" value="Unassembled WGS sequence"/>
</dbReference>
<dbReference type="AlphaFoldDB" id="A0A1G7R9P8"/>
<dbReference type="PANTHER" id="PTHR30346:SF26">
    <property type="entry name" value="HYDROGEN PEROXIDE-INDUCIBLE GENES ACTIVATOR"/>
    <property type="match status" value="1"/>
</dbReference>
<dbReference type="PROSITE" id="PS50931">
    <property type="entry name" value="HTH_LYSR"/>
    <property type="match status" value="1"/>
</dbReference>
<reference evidence="7 8" key="1">
    <citation type="submission" date="2016-10" db="EMBL/GenBank/DDBJ databases">
        <authorList>
            <person name="de Groot N.N."/>
        </authorList>
    </citation>
    <scope>NUCLEOTIDE SEQUENCE [LARGE SCALE GENOMIC DNA]</scope>
    <source>
        <strain evidence="7 8">DSM 25584</strain>
    </source>
</reference>
<keyword evidence="8" id="KW-1185">Reference proteome</keyword>
<proteinExistence type="inferred from homology"/>
<dbReference type="InterPro" id="IPR036390">
    <property type="entry name" value="WH_DNA-bd_sf"/>
</dbReference>
<evidence type="ECO:0000256" key="4">
    <source>
        <dbReference type="ARBA" id="ARBA00023159"/>
    </source>
</evidence>
<dbReference type="Pfam" id="PF03466">
    <property type="entry name" value="LysR_substrate"/>
    <property type="match status" value="1"/>
</dbReference>
<name>A0A1G7R9P8_9PROT</name>
<dbReference type="InterPro" id="IPR036388">
    <property type="entry name" value="WH-like_DNA-bd_sf"/>
</dbReference>
<dbReference type="CDD" id="cd08411">
    <property type="entry name" value="PBP2_OxyR"/>
    <property type="match status" value="1"/>
</dbReference>
<dbReference type="GO" id="GO:0003700">
    <property type="term" value="F:DNA-binding transcription factor activity"/>
    <property type="evidence" value="ECO:0007669"/>
    <property type="project" value="InterPro"/>
</dbReference>
<dbReference type="GO" id="GO:0032993">
    <property type="term" value="C:protein-DNA complex"/>
    <property type="evidence" value="ECO:0007669"/>
    <property type="project" value="TreeGrafter"/>
</dbReference>
<dbReference type="InterPro" id="IPR000847">
    <property type="entry name" value="LysR_HTH_N"/>
</dbReference>
<evidence type="ECO:0000256" key="3">
    <source>
        <dbReference type="ARBA" id="ARBA00023125"/>
    </source>
</evidence>
<accession>A0A1G7R9P8</accession>
<dbReference type="InterPro" id="IPR005119">
    <property type="entry name" value="LysR_subst-bd"/>
</dbReference>
<comment type="similarity">
    <text evidence="1">Belongs to the LysR transcriptional regulatory family.</text>
</comment>
<organism evidence="7 8">
    <name type="scientific">Limimonas halophila</name>
    <dbReference type="NCBI Taxonomy" id="1082479"/>
    <lineage>
        <taxon>Bacteria</taxon>
        <taxon>Pseudomonadati</taxon>
        <taxon>Pseudomonadota</taxon>
        <taxon>Alphaproteobacteria</taxon>
        <taxon>Rhodospirillales</taxon>
        <taxon>Rhodovibrionaceae</taxon>
        <taxon>Limimonas</taxon>
    </lineage>
</organism>
<dbReference type="GO" id="GO:0003677">
    <property type="term" value="F:DNA binding"/>
    <property type="evidence" value="ECO:0007669"/>
    <property type="project" value="UniProtKB-KW"/>
</dbReference>
<dbReference type="SUPFAM" id="SSF53850">
    <property type="entry name" value="Periplasmic binding protein-like II"/>
    <property type="match status" value="1"/>
</dbReference>
<evidence type="ECO:0000256" key="2">
    <source>
        <dbReference type="ARBA" id="ARBA00023015"/>
    </source>
</evidence>
<dbReference type="OrthoDB" id="9775392at2"/>
<dbReference type="PANTHER" id="PTHR30346">
    <property type="entry name" value="TRANSCRIPTIONAL DUAL REGULATOR HCAR-RELATED"/>
    <property type="match status" value="1"/>
</dbReference>
<keyword evidence="4" id="KW-0010">Activator</keyword>
<evidence type="ECO:0000256" key="5">
    <source>
        <dbReference type="ARBA" id="ARBA00023163"/>
    </source>
</evidence>
<dbReference type="Gene3D" id="3.40.190.10">
    <property type="entry name" value="Periplasmic binding protein-like II"/>
    <property type="match status" value="2"/>
</dbReference>
<dbReference type="EMBL" id="FNCE01000005">
    <property type="protein sequence ID" value="SDG07492.1"/>
    <property type="molecule type" value="Genomic_DNA"/>
</dbReference>
<feature type="domain" description="HTH lysR-type" evidence="6">
    <location>
        <begin position="3"/>
        <end position="60"/>
    </location>
</feature>
<keyword evidence="5" id="KW-0804">Transcription</keyword>
<keyword evidence="2" id="KW-0805">Transcription regulation</keyword>
<dbReference type="Gene3D" id="1.10.10.10">
    <property type="entry name" value="Winged helix-like DNA-binding domain superfamily/Winged helix DNA-binding domain"/>
    <property type="match status" value="1"/>
</dbReference>
<dbReference type="FunFam" id="1.10.10.10:FF:000001">
    <property type="entry name" value="LysR family transcriptional regulator"/>
    <property type="match status" value="1"/>
</dbReference>
<evidence type="ECO:0000259" key="6">
    <source>
        <dbReference type="PROSITE" id="PS50931"/>
    </source>
</evidence>
<dbReference type="RefSeq" id="WP_090019640.1">
    <property type="nucleotide sequence ID" value="NZ_FNCE01000005.1"/>
</dbReference>
<evidence type="ECO:0000313" key="8">
    <source>
        <dbReference type="Proteomes" id="UP000199415"/>
    </source>
</evidence>
<dbReference type="STRING" id="1082479.SAMN05216241_10549"/>
<protein>
    <submittedName>
        <fullName evidence="7">LysR family transcriptional regulator, hydrogen peroxide-inducible genes activator</fullName>
    </submittedName>
</protein>
<evidence type="ECO:0000313" key="7">
    <source>
        <dbReference type="EMBL" id="SDG07492.1"/>
    </source>
</evidence>
<keyword evidence="3" id="KW-0238">DNA-binding</keyword>
<dbReference type="Pfam" id="PF00126">
    <property type="entry name" value="HTH_1"/>
    <property type="match status" value="1"/>
</dbReference>
<gene>
    <name evidence="7" type="ORF">SAMN05216241_10549</name>
</gene>